<evidence type="ECO:0000256" key="3">
    <source>
        <dbReference type="ARBA" id="ARBA00022448"/>
    </source>
</evidence>
<dbReference type="PANTHER" id="PTHR34975">
    <property type="entry name" value="SPORE GERMINATION PROTEIN A2"/>
    <property type="match status" value="1"/>
</dbReference>
<dbReference type="Pfam" id="PF03845">
    <property type="entry name" value="Spore_permease"/>
    <property type="match status" value="1"/>
</dbReference>
<proteinExistence type="inferred from homology"/>
<comment type="similarity">
    <text evidence="2">Belongs to the amino acid-polyamine-organocation (APC) superfamily. Spore germination protein (SGP) (TC 2.A.3.9) family.</text>
</comment>
<keyword evidence="10" id="KW-1185">Reference proteome</keyword>
<keyword evidence="3" id="KW-0813">Transport</keyword>
<dbReference type="NCBIfam" id="TIGR00912">
    <property type="entry name" value="2A0309"/>
    <property type="match status" value="1"/>
</dbReference>
<keyword evidence="6 8" id="KW-1133">Transmembrane helix</keyword>
<feature type="transmembrane region" description="Helical" evidence="8">
    <location>
        <begin position="180"/>
        <end position="201"/>
    </location>
</feature>
<organism evidence="9 10">
    <name type="scientific">Tepidibacter hydrothermalis</name>
    <dbReference type="NCBI Taxonomy" id="3036126"/>
    <lineage>
        <taxon>Bacteria</taxon>
        <taxon>Bacillati</taxon>
        <taxon>Bacillota</taxon>
        <taxon>Clostridia</taxon>
        <taxon>Peptostreptococcales</taxon>
        <taxon>Peptostreptococcaceae</taxon>
        <taxon>Tepidibacter</taxon>
    </lineage>
</organism>
<dbReference type="RefSeq" id="WP_277730571.1">
    <property type="nucleotide sequence ID" value="NZ_CP120733.1"/>
</dbReference>
<evidence type="ECO:0000256" key="2">
    <source>
        <dbReference type="ARBA" id="ARBA00007998"/>
    </source>
</evidence>
<feature type="transmembrane region" description="Helical" evidence="8">
    <location>
        <begin position="332"/>
        <end position="352"/>
    </location>
</feature>
<keyword evidence="7 8" id="KW-0472">Membrane</keyword>
<feature type="transmembrane region" description="Helical" evidence="8">
    <location>
        <begin position="12"/>
        <end position="30"/>
    </location>
</feature>
<feature type="transmembrane region" description="Helical" evidence="8">
    <location>
        <begin position="266"/>
        <end position="288"/>
    </location>
</feature>
<evidence type="ECO:0000256" key="4">
    <source>
        <dbReference type="ARBA" id="ARBA00022544"/>
    </source>
</evidence>
<evidence type="ECO:0000256" key="8">
    <source>
        <dbReference type="SAM" id="Phobius"/>
    </source>
</evidence>
<evidence type="ECO:0000313" key="10">
    <source>
        <dbReference type="Proteomes" id="UP001222800"/>
    </source>
</evidence>
<feature type="transmembrane region" description="Helical" evidence="8">
    <location>
        <begin position="300"/>
        <end position="320"/>
    </location>
</feature>
<evidence type="ECO:0000256" key="6">
    <source>
        <dbReference type="ARBA" id="ARBA00022989"/>
    </source>
</evidence>
<keyword evidence="5 8" id="KW-0812">Transmembrane</keyword>
<evidence type="ECO:0000256" key="5">
    <source>
        <dbReference type="ARBA" id="ARBA00022692"/>
    </source>
</evidence>
<accession>A0ABY8E6Z5</accession>
<sequence>MNKEVISDKQAISLIILFIGGSTFLFGIGVEAQQDAWLAILLSILSVFPLLMLYSRILSIHRGRDLFDILELAFGKFFGKIISLLYVWFTIHLGTLVLTDFGDFPTITSITATPKIVLMICIIFLCSWITKEGIEVLGRWGEVSVWVVIVSSIVFVSLLIPNYSINNMEPILYNGVKPVIQGAFGVFSFPFAETVVFCFIFSSLKHKKSSYRVYAIGLINGGVLVLITTLSSILAIGVDSYASFYFPAYKAVSRIDIGYFLQRMEVLISIVFFMGGFIKISICLLGACKGVAKVFELDDYRFIITPITLLMLNLSCLMHENIKDLGEWTAAIWRYYSFPFEVIIPIVIWILIEIKNKPIKT</sequence>
<dbReference type="Proteomes" id="UP001222800">
    <property type="component" value="Chromosome"/>
</dbReference>
<evidence type="ECO:0000256" key="7">
    <source>
        <dbReference type="ARBA" id="ARBA00023136"/>
    </source>
</evidence>
<dbReference type="PANTHER" id="PTHR34975:SF2">
    <property type="entry name" value="SPORE GERMINATION PROTEIN A2"/>
    <property type="match status" value="1"/>
</dbReference>
<feature type="transmembrane region" description="Helical" evidence="8">
    <location>
        <begin position="213"/>
        <end position="238"/>
    </location>
</feature>
<keyword evidence="4" id="KW-0309">Germination</keyword>
<feature type="transmembrane region" description="Helical" evidence="8">
    <location>
        <begin position="140"/>
        <end position="160"/>
    </location>
</feature>
<reference evidence="9 10" key="1">
    <citation type="submission" date="2023-03" db="EMBL/GenBank/DDBJ databases">
        <title>Complete genome sequence of Tepidibacter sp. SWIR-1, isolated from a deep-sea hydrothermal vent.</title>
        <authorList>
            <person name="Li X."/>
        </authorList>
    </citation>
    <scope>NUCLEOTIDE SEQUENCE [LARGE SCALE GENOMIC DNA]</scope>
    <source>
        <strain evidence="9 10">SWIR-1</strain>
    </source>
</reference>
<feature type="transmembrane region" description="Helical" evidence="8">
    <location>
        <begin position="109"/>
        <end position="128"/>
    </location>
</feature>
<name>A0ABY8E6Z5_9FIRM</name>
<evidence type="ECO:0000256" key="1">
    <source>
        <dbReference type="ARBA" id="ARBA00004141"/>
    </source>
</evidence>
<feature type="transmembrane region" description="Helical" evidence="8">
    <location>
        <begin position="36"/>
        <end position="54"/>
    </location>
</feature>
<gene>
    <name evidence="9" type="ORF">P4S50_09640</name>
</gene>
<protein>
    <submittedName>
        <fullName evidence="9">Endospore germination permease</fullName>
    </submittedName>
</protein>
<dbReference type="InterPro" id="IPR004761">
    <property type="entry name" value="Spore_GerAB"/>
</dbReference>
<evidence type="ECO:0000313" key="9">
    <source>
        <dbReference type="EMBL" id="WFD08663.1"/>
    </source>
</evidence>
<dbReference type="EMBL" id="CP120733">
    <property type="protein sequence ID" value="WFD08663.1"/>
    <property type="molecule type" value="Genomic_DNA"/>
</dbReference>
<feature type="transmembrane region" description="Helical" evidence="8">
    <location>
        <begin position="66"/>
        <end position="89"/>
    </location>
</feature>
<comment type="subcellular location">
    <subcellularLocation>
        <location evidence="1">Membrane</location>
        <topology evidence="1">Multi-pass membrane protein</topology>
    </subcellularLocation>
</comment>